<dbReference type="Proteomes" id="UP000504636">
    <property type="component" value="Unplaced"/>
</dbReference>
<evidence type="ECO:0000313" key="3">
    <source>
        <dbReference type="EMBL" id="KAF2814518.1"/>
    </source>
</evidence>
<protein>
    <submittedName>
        <fullName evidence="3 5">Uncharacterized protein</fullName>
    </submittedName>
</protein>
<keyword evidence="2" id="KW-0472">Membrane</keyword>
<name>A0A6A6Z142_9PEZI</name>
<keyword evidence="4" id="KW-1185">Reference proteome</keyword>
<keyword evidence="2" id="KW-0812">Transmembrane</keyword>
<evidence type="ECO:0000256" key="1">
    <source>
        <dbReference type="SAM" id="MobiDB-lite"/>
    </source>
</evidence>
<keyword evidence="2" id="KW-1133">Transmembrane helix</keyword>
<dbReference type="OrthoDB" id="10394737at2759"/>
<organism evidence="3">
    <name type="scientific">Mytilinidion resinicola</name>
    <dbReference type="NCBI Taxonomy" id="574789"/>
    <lineage>
        <taxon>Eukaryota</taxon>
        <taxon>Fungi</taxon>
        <taxon>Dikarya</taxon>
        <taxon>Ascomycota</taxon>
        <taxon>Pezizomycotina</taxon>
        <taxon>Dothideomycetes</taxon>
        <taxon>Pleosporomycetidae</taxon>
        <taxon>Mytilinidiales</taxon>
        <taxon>Mytilinidiaceae</taxon>
        <taxon>Mytilinidion</taxon>
    </lineage>
</organism>
<reference evidence="5" key="3">
    <citation type="submission" date="2025-04" db="UniProtKB">
        <authorList>
            <consortium name="RefSeq"/>
        </authorList>
    </citation>
    <scope>IDENTIFICATION</scope>
    <source>
        <strain evidence="5">CBS 304.34</strain>
    </source>
</reference>
<proteinExistence type="predicted"/>
<feature type="region of interest" description="Disordered" evidence="1">
    <location>
        <begin position="198"/>
        <end position="230"/>
    </location>
</feature>
<dbReference type="RefSeq" id="XP_033581482.1">
    <property type="nucleotide sequence ID" value="XM_033726932.1"/>
</dbReference>
<feature type="transmembrane region" description="Helical" evidence="2">
    <location>
        <begin position="100"/>
        <end position="118"/>
    </location>
</feature>
<evidence type="ECO:0000256" key="2">
    <source>
        <dbReference type="SAM" id="Phobius"/>
    </source>
</evidence>
<dbReference type="AlphaFoldDB" id="A0A6A6Z142"/>
<dbReference type="EMBL" id="MU003694">
    <property type="protein sequence ID" value="KAF2814518.1"/>
    <property type="molecule type" value="Genomic_DNA"/>
</dbReference>
<dbReference type="GeneID" id="54467825"/>
<evidence type="ECO:0000313" key="5">
    <source>
        <dbReference type="RefSeq" id="XP_033581482.1"/>
    </source>
</evidence>
<evidence type="ECO:0000313" key="4">
    <source>
        <dbReference type="Proteomes" id="UP000504636"/>
    </source>
</evidence>
<reference evidence="3 5" key="1">
    <citation type="journal article" date="2020" name="Stud. Mycol.">
        <title>101 Dothideomycetes genomes: a test case for predicting lifestyles and emergence of pathogens.</title>
        <authorList>
            <person name="Haridas S."/>
            <person name="Albert R."/>
            <person name="Binder M."/>
            <person name="Bloem J."/>
            <person name="Labutti K."/>
            <person name="Salamov A."/>
            <person name="Andreopoulos B."/>
            <person name="Baker S."/>
            <person name="Barry K."/>
            <person name="Bills G."/>
            <person name="Bluhm B."/>
            <person name="Cannon C."/>
            <person name="Castanera R."/>
            <person name="Culley D."/>
            <person name="Daum C."/>
            <person name="Ezra D."/>
            <person name="Gonzalez J."/>
            <person name="Henrissat B."/>
            <person name="Kuo A."/>
            <person name="Liang C."/>
            <person name="Lipzen A."/>
            <person name="Lutzoni F."/>
            <person name="Magnuson J."/>
            <person name="Mondo S."/>
            <person name="Nolan M."/>
            <person name="Ohm R."/>
            <person name="Pangilinan J."/>
            <person name="Park H.-J."/>
            <person name="Ramirez L."/>
            <person name="Alfaro M."/>
            <person name="Sun H."/>
            <person name="Tritt A."/>
            <person name="Yoshinaga Y."/>
            <person name="Zwiers L.-H."/>
            <person name="Turgeon B."/>
            <person name="Goodwin S."/>
            <person name="Spatafora J."/>
            <person name="Crous P."/>
            <person name="Grigoriev I."/>
        </authorList>
    </citation>
    <scope>NUCLEOTIDE SEQUENCE</scope>
    <source>
        <strain evidence="3 5">CBS 304.34</strain>
    </source>
</reference>
<gene>
    <name evidence="3 5" type="ORF">BDZ99DRAFT_548475</name>
</gene>
<sequence>MAACVIFLKSLLTRSDVNGTLPAEVYSGIKWLPNEEELYWQVIANETCGLPRENQDDLKILMADITGILPDRVRKKLLRVCTCTTSGRVMYFLTGSKMRIAGTAVAVVLAYLAVKYVVRRGEKIRIEEREMYEAKLAQLKRQLGHNLIQEVEELKGTLVHTEDLKEAGAGLAKQKDLVKLEDRIDTIGSAIEEGQAQDGLQKDKQVQNSAAVEVEEEQAPDLKEDVTSEFDCDSNKSISSEWIELDEELLKGTN</sequence>
<reference evidence="5" key="2">
    <citation type="submission" date="2020-04" db="EMBL/GenBank/DDBJ databases">
        <authorList>
            <consortium name="NCBI Genome Project"/>
        </authorList>
    </citation>
    <scope>NUCLEOTIDE SEQUENCE</scope>
    <source>
        <strain evidence="5">CBS 304.34</strain>
    </source>
</reference>
<accession>A0A6A6Z142</accession>